<dbReference type="PANTHER" id="PTHR43208:SF1">
    <property type="entry name" value="ABC TRANSPORTER SUBSTRATE-BINDING PROTEIN"/>
    <property type="match status" value="1"/>
</dbReference>
<organism evidence="3 4">
    <name type="scientific">Candidatus Segetimicrobium genomatis</name>
    <dbReference type="NCBI Taxonomy" id="2569760"/>
    <lineage>
        <taxon>Bacteria</taxon>
        <taxon>Bacillati</taxon>
        <taxon>Candidatus Sysuimicrobiota</taxon>
        <taxon>Candidatus Sysuimicrobiia</taxon>
        <taxon>Candidatus Sysuimicrobiales</taxon>
        <taxon>Candidatus Segetimicrobiaceae</taxon>
        <taxon>Candidatus Segetimicrobium</taxon>
    </lineage>
</organism>
<dbReference type="EMBL" id="VBAI01000121">
    <property type="protein sequence ID" value="TMJ10293.1"/>
    <property type="molecule type" value="Genomic_DNA"/>
</dbReference>
<name>A0A537LQI3_9BACT</name>
<dbReference type="Proteomes" id="UP000315217">
    <property type="component" value="Unassembled WGS sequence"/>
</dbReference>
<gene>
    <name evidence="3" type="ORF">E6G98_07775</name>
</gene>
<dbReference type="Gene3D" id="3.40.50.2300">
    <property type="match status" value="2"/>
</dbReference>
<dbReference type="PANTHER" id="PTHR43208">
    <property type="entry name" value="ABC TRANSPORTER SUBSTRATE-BINDING PROTEIN"/>
    <property type="match status" value="1"/>
</dbReference>
<protein>
    <submittedName>
        <fullName evidence="3">BMP family ABC transporter substrate-binding protein</fullName>
    </submittedName>
</protein>
<proteinExistence type="predicted"/>
<evidence type="ECO:0000259" key="2">
    <source>
        <dbReference type="Pfam" id="PF02608"/>
    </source>
</evidence>
<evidence type="ECO:0000256" key="1">
    <source>
        <dbReference type="ARBA" id="ARBA00022729"/>
    </source>
</evidence>
<sequence length="387" mass="43040">MRWKVSRWLTAVVVIAVVLAFIPTGNAQQKLKVGFIYVGPIGDYGWTNAHDVARRMVEQQLPVETLYVESVPEGKVEPFIDRLVGQGAKVIFTTSFGFMDGTVAAAQRYPNVVFAHASGFKRARNLATYMADFYQVYYLNGLMAGALTKTNKVGYVGAFPIPEVKRHLDAYALGVRYVNPQATINVRWLQDWFSPPKAKEATQALIADGVDVFAFTEDSPTVIQESAKKNLLSFAHYSPMYKFAPKQVVSGELVHWETIYLDFLRKVLAGKYTADNLQDVDYWWLLAEKAVEVGAEPGMMINPLFVSRLKSTTVKTVEFGTLSVYDLVQRRIAQMSKNPVVFDPFAGPIQDRKGVVRVPAGHTMTVGELTSMEWAAPGVTGPWPGEP</sequence>
<evidence type="ECO:0000313" key="3">
    <source>
        <dbReference type="EMBL" id="TMJ10293.1"/>
    </source>
</evidence>
<dbReference type="InterPro" id="IPR003760">
    <property type="entry name" value="PnrA-like"/>
</dbReference>
<keyword evidence="1" id="KW-0732">Signal</keyword>
<comment type="caution">
    <text evidence="3">The sequence shown here is derived from an EMBL/GenBank/DDBJ whole genome shotgun (WGS) entry which is preliminary data.</text>
</comment>
<reference evidence="3 4" key="1">
    <citation type="journal article" date="2019" name="Nat. Microbiol.">
        <title>Mediterranean grassland soil C-N compound turnover is dependent on rainfall and depth, and is mediated by genomically divergent microorganisms.</title>
        <authorList>
            <person name="Diamond S."/>
            <person name="Andeer P.F."/>
            <person name="Li Z."/>
            <person name="Crits-Christoph A."/>
            <person name="Burstein D."/>
            <person name="Anantharaman K."/>
            <person name="Lane K.R."/>
            <person name="Thomas B.C."/>
            <person name="Pan C."/>
            <person name="Northen T.R."/>
            <person name="Banfield J.F."/>
        </authorList>
    </citation>
    <scope>NUCLEOTIDE SEQUENCE [LARGE SCALE GENOMIC DNA]</scope>
    <source>
        <strain evidence="3">NP_1</strain>
    </source>
</reference>
<feature type="domain" description="ABC transporter substrate-binding protein PnrA-like" evidence="2">
    <location>
        <begin position="31"/>
        <end position="299"/>
    </location>
</feature>
<dbReference type="AlphaFoldDB" id="A0A537LQI3"/>
<accession>A0A537LQI3</accession>
<dbReference type="CDD" id="cd19963">
    <property type="entry name" value="PBP1_BMP-like"/>
    <property type="match status" value="1"/>
</dbReference>
<dbReference type="InterPro" id="IPR052910">
    <property type="entry name" value="ABC-Purine-Binding"/>
</dbReference>
<dbReference type="GO" id="GO:0005886">
    <property type="term" value="C:plasma membrane"/>
    <property type="evidence" value="ECO:0007669"/>
    <property type="project" value="InterPro"/>
</dbReference>
<evidence type="ECO:0000313" key="4">
    <source>
        <dbReference type="Proteomes" id="UP000315217"/>
    </source>
</evidence>
<dbReference type="Pfam" id="PF02608">
    <property type="entry name" value="Bmp"/>
    <property type="match status" value="1"/>
</dbReference>